<dbReference type="EMBL" id="LAZR01001768">
    <property type="protein sequence ID" value="KKN39378.1"/>
    <property type="molecule type" value="Genomic_DNA"/>
</dbReference>
<protein>
    <submittedName>
        <fullName evidence="1">Uncharacterized protein</fullName>
    </submittedName>
</protein>
<proteinExistence type="predicted"/>
<accession>A0A0F9TD05</accession>
<sequence>MNNMYKEIIAVYWSRLRPVLRDEKSYKRECPFCVNGLFLVGRDRGLLELEEIDGCINCGQRVRYLDIEKMRESDWARK</sequence>
<name>A0A0F9TD05_9ZZZZ</name>
<organism evidence="1">
    <name type="scientific">marine sediment metagenome</name>
    <dbReference type="NCBI Taxonomy" id="412755"/>
    <lineage>
        <taxon>unclassified sequences</taxon>
        <taxon>metagenomes</taxon>
        <taxon>ecological metagenomes</taxon>
    </lineage>
</organism>
<gene>
    <name evidence="1" type="ORF">LCGC14_0744120</name>
</gene>
<evidence type="ECO:0000313" key="1">
    <source>
        <dbReference type="EMBL" id="KKN39378.1"/>
    </source>
</evidence>
<comment type="caution">
    <text evidence="1">The sequence shown here is derived from an EMBL/GenBank/DDBJ whole genome shotgun (WGS) entry which is preliminary data.</text>
</comment>
<reference evidence="1" key="1">
    <citation type="journal article" date="2015" name="Nature">
        <title>Complex archaea that bridge the gap between prokaryotes and eukaryotes.</title>
        <authorList>
            <person name="Spang A."/>
            <person name="Saw J.H."/>
            <person name="Jorgensen S.L."/>
            <person name="Zaremba-Niedzwiedzka K."/>
            <person name="Martijn J."/>
            <person name="Lind A.E."/>
            <person name="van Eijk R."/>
            <person name="Schleper C."/>
            <person name="Guy L."/>
            <person name="Ettema T.J."/>
        </authorList>
    </citation>
    <scope>NUCLEOTIDE SEQUENCE</scope>
</reference>
<dbReference type="AlphaFoldDB" id="A0A0F9TD05"/>